<reference evidence="3" key="1">
    <citation type="journal article" date="2019" name="Int. J. Syst. Evol. Microbiol.">
        <title>The Global Catalogue of Microorganisms (GCM) 10K type strain sequencing project: providing services to taxonomists for standard genome sequencing and annotation.</title>
        <authorList>
            <consortium name="The Broad Institute Genomics Platform"/>
            <consortium name="The Broad Institute Genome Sequencing Center for Infectious Disease"/>
            <person name="Wu L."/>
            <person name="Ma J."/>
        </authorList>
    </citation>
    <scope>NUCLEOTIDE SEQUENCE [LARGE SCALE GENOMIC DNA]</scope>
    <source>
        <strain evidence="3">CCUG 43304</strain>
    </source>
</reference>
<dbReference type="InterPro" id="IPR011008">
    <property type="entry name" value="Dimeric_a/b-barrel"/>
</dbReference>
<keyword evidence="3" id="KW-1185">Reference proteome</keyword>
<dbReference type="PROSITE" id="PS51502">
    <property type="entry name" value="S_R_A_B_BARREL"/>
    <property type="match status" value="1"/>
</dbReference>
<dbReference type="Gene3D" id="3.30.70.100">
    <property type="match status" value="1"/>
</dbReference>
<gene>
    <name evidence="2" type="ORF">ACFQB0_11045</name>
</gene>
<dbReference type="Pfam" id="PF07876">
    <property type="entry name" value="Dabb"/>
    <property type="match status" value="1"/>
</dbReference>
<accession>A0ABW1VH55</accession>
<evidence type="ECO:0000313" key="2">
    <source>
        <dbReference type="EMBL" id="MFC6356642.1"/>
    </source>
</evidence>
<sequence>MTIRHVVTWKLAESDPSERAAQAERIVAALEALPAQISDIRSLQVGVNSIGPERNWDVVLIADYDDAAALERYQVHPAHLPVVGLIKPLTAERSCVDFELVL</sequence>
<dbReference type="Proteomes" id="UP001596306">
    <property type="component" value="Unassembled WGS sequence"/>
</dbReference>
<dbReference type="PANTHER" id="PTHR37832">
    <property type="entry name" value="BLL2683 PROTEIN"/>
    <property type="match status" value="1"/>
</dbReference>
<evidence type="ECO:0000259" key="1">
    <source>
        <dbReference type="PROSITE" id="PS51502"/>
    </source>
</evidence>
<feature type="domain" description="Stress-response A/B barrel" evidence="1">
    <location>
        <begin position="3"/>
        <end position="98"/>
    </location>
</feature>
<dbReference type="SMART" id="SM00886">
    <property type="entry name" value="Dabb"/>
    <property type="match status" value="1"/>
</dbReference>
<evidence type="ECO:0000313" key="3">
    <source>
        <dbReference type="Proteomes" id="UP001596306"/>
    </source>
</evidence>
<dbReference type="InterPro" id="IPR013097">
    <property type="entry name" value="Dabb"/>
</dbReference>
<dbReference type="RefSeq" id="WP_386731348.1">
    <property type="nucleotide sequence ID" value="NZ_JBHSTP010000002.1"/>
</dbReference>
<dbReference type="EMBL" id="JBHSTP010000002">
    <property type="protein sequence ID" value="MFC6356642.1"/>
    <property type="molecule type" value="Genomic_DNA"/>
</dbReference>
<dbReference type="PANTHER" id="PTHR37832:SF1">
    <property type="entry name" value="STRESS-RESPONSE A_B BARREL DOMAIN-CONTAINING PROTEIN"/>
    <property type="match status" value="1"/>
</dbReference>
<comment type="caution">
    <text evidence="2">The sequence shown here is derived from an EMBL/GenBank/DDBJ whole genome shotgun (WGS) entry which is preliminary data.</text>
</comment>
<name>A0ABW1VH55_9MICO</name>
<protein>
    <submittedName>
        <fullName evidence="2">Dabb family protein</fullName>
    </submittedName>
</protein>
<organism evidence="2 3">
    <name type="scientific">Luethyella okanaganae</name>
    <dbReference type="NCBI Taxonomy" id="69372"/>
    <lineage>
        <taxon>Bacteria</taxon>
        <taxon>Bacillati</taxon>
        <taxon>Actinomycetota</taxon>
        <taxon>Actinomycetes</taxon>
        <taxon>Micrococcales</taxon>
        <taxon>Microbacteriaceae</taxon>
        <taxon>Luethyella</taxon>
    </lineage>
</organism>
<dbReference type="SUPFAM" id="SSF54909">
    <property type="entry name" value="Dimeric alpha+beta barrel"/>
    <property type="match status" value="1"/>
</dbReference>
<proteinExistence type="predicted"/>